<dbReference type="AlphaFoldDB" id="A0A9P0X9K0"/>
<dbReference type="Proteomes" id="UP001152562">
    <property type="component" value="Unassembled WGS sequence"/>
</dbReference>
<gene>
    <name evidence="1" type="ORF">PIBRA_LOCUS4075</name>
</gene>
<dbReference type="EMBL" id="CALOZG010000004">
    <property type="protein sequence ID" value="CAH4022929.1"/>
    <property type="molecule type" value="Genomic_DNA"/>
</dbReference>
<reference evidence="1" key="1">
    <citation type="submission" date="2022-05" db="EMBL/GenBank/DDBJ databases">
        <authorList>
            <person name="Okamura Y."/>
        </authorList>
    </citation>
    <scope>NUCLEOTIDE SEQUENCE</scope>
</reference>
<organism evidence="1 2">
    <name type="scientific">Pieris brassicae</name>
    <name type="common">White butterfly</name>
    <name type="synonym">Large white butterfly</name>
    <dbReference type="NCBI Taxonomy" id="7116"/>
    <lineage>
        <taxon>Eukaryota</taxon>
        <taxon>Metazoa</taxon>
        <taxon>Ecdysozoa</taxon>
        <taxon>Arthropoda</taxon>
        <taxon>Hexapoda</taxon>
        <taxon>Insecta</taxon>
        <taxon>Pterygota</taxon>
        <taxon>Neoptera</taxon>
        <taxon>Endopterygota</taxon>
        <taxon>Lepidoptera</taxon>
        <taxon>Glossata</taxon>
        <taxon>Ditrysia</taxon>
        <taxon>Papilionoidea</taxon>
        <taxon>Pieridae</taxon>
        <taxon>Pierinae</taxon>
        <taxon>Pieris</taxon>
    </lineage>
</organism>
<comment type="caution">
    <text evidence="1">The sequence shown here is derived from an EMBL/GenBank/DDBJ whole genome shotgun (WGS) entry which is preliminary data.</text>
</comment>
<keyword evidence="2" id="KW-1185">Reference proteome</keyword>
<accession>A0A9P0X9K0</accession>
<protein>
    <submittedName>
        <fullName evidence="1">Uncharacterized protein</fullName>
    </submittedName>
</protein>
<evidence type="ECO:0000313" key="2">
    <source>
        <dbReference type="Proteomes" id="UP001152562"/>
    </source>
</evidence>
<name>A0A9P0X9K0_PIEBR</name>
<evidence type="ECO:0000313" key="1">
    <source>
        <dbReference type="EMBL" id="CAH4022929.1"/>
    </source>
</evidence>
<sequence length="79" mass="8758">MKLYHSFFRRRLHVNCNKSDIRASIHDVACLADRNPEFLAPKIAGRAADWSVGRATLSACRSAVLTARRSVTGVFFPGP</sequence>
<proteinExistence type="predicted"/>